<protein>
    <submittedName>
        <fullName evidence="2">HipA N-terminal domain-containing protein</fullName>
    </submittedName>
</protein>
<evidence type="ECO:0000313" key="3">
    <source>
        <dbReference type="Proteomes" id="UP001374803"/>
    </source>
</evidence>
<dbReference type="EMBL" id="CP089983">
    <property type="protein sequence ID" value="WXB09283.1"/>
    <property type="molecule type" value="Genomic_DNA"/>
</dbReference>
<feature type="domain" description="HipA N-terminal subdomain 1" evidence="1">
    <location>
        <begin position="6"/>
        <end position="104"/>
    </location>
</feature>
<dbReference type="InterPro" id="IPR017508">
    <property type="entry name" value="HipA_N1"/>
</dbReference>
<reference evidence="2" key="1">
    <citation type="submission" date="2021-12" db="EMBL/GenBank/DDBJ databases">
        <title>Discovery of the Pendulisporaceae a myxobacterial family with distinct sporulation behavior and unique specialized metabolism.</title>
        <authorList>
            <person name="Garcia R."/>
            <person name="Popoff A."/>
            <person name="Bader C.D."/>
            <person name="Loehr J."/>
            <person name="Walesch S."/>
            <person name="Walt C."/>
            <person name="Boldt J."/>
            <person name="Bunk B."/>
            <person name="Haeckl F.J.F.P.J."/>
            <person name="Gunesch A.P."/>
            <person name="Birkelbach J."/>
            <person name="Nuebel U."/>
            <person name="Pietschmann T."/>
            <person name="Bach T."/>
            <person name="Mueller R."/>
        </authorList>
    </citation>
    <scope>NUCLEOTIDE SEQUENCE</scope>
    <source>
        <strain evidence="2">MSr11367</strain>
    </source>
</reference>
<dbReference type="Proteomes" id="UP001374803">
    <property type="component" value="Chromosome"/>
</dbReference>
<accession>A0ABZ2LHC2</accession>
<gene>
    <name evidence="2" type="ORF">LVJ94_18860</name>
</gene>
<keyword evidence="3" id="KW-1185">Reference proteome</keyword>
<organism evidence="2 3">
    <name type="scientific">Pendulispora rubella</name>
    <dbReference type="NCBI Taxonomy" id="2741070"/>
    <lineage>
        <taxon>Bacteria</taxon>
        <taxon>Pseudomonadati</taxon>
        <taxon>Myxococcota</taxon>
        <taxon>Myxococcia</taxon>
        <taxon>Myxococcales</taxon>
        <taxon>Sorangiineae</taxon>
        <taxon>Pendulisporaceae</taxon>
        <taxon>Pendulispora</taxon>
    </lineage>
</organism>
<dbReference type="RefSeq" id="WP_394838954.1">
    <property type="nucleotide sequence ID" value="NZ_CP089929.1"/>
</dbReference>
<evidence type="ECO:0000313" key="2">
    <source>
        <dbReference type="EMBL" id="WXB09283.1"/>
    </source>
</evidence>
<evidence type="ECO:0000259" key="1">
    <source>
        <dbReference type="Pfam" id="PF13657"/>
    </source>
</evidence>
<sequence>MNGELLAWLDQRLVGHLRRDRRGKLTFVYADEWAGSPDAYPISLSMPLTMSEHRHAVVDAYIWGLLPDNELILERWARRFQVSPRNAFALLLHVGEDCAGAIRFATAERSAYLADEPGTIDWDIGPYQWDKLGAELKFDPDDLRARLRRMADALPDLVQMHLRRAHDEGLSHPVVAALAEAIAKRCVEVRFPRGT</sequence>
<dbReference type="NCBIfam" id="TIGR03071">
    <property type="entry name" value="couple_hipA"/>
    <property type="match status" value="1"/>
</dbReference>
<dbReference type="Pfam" id="PF13657">
    <property type="entry name" value="Couple_hipA"/>
    <property type="match status" value="1"/>
</dbReference>
<proteinExistence type="predicted"/>
<name>A0ABZ2LHC2_9BACT</name>